<name>A0A0J6YP84_COCIT</name>
<dbReference type="Proteomes" id="UP000054565">
    <property type="component" value="Unassembled WGS sequence"/>
</dbReference>
<protein>
    <submittedName>
        <fullName evidence="2">Uncharacterized protein</fullName>
    </submittedName>
</protein>
<feature type="region of interest" description="Disordered" evidence="1">
    <location>
        <begin position="55"/>
        <end position="92"/>
    </location>
</feature>
<sequence length="100" mass="10368">MQDASDGQHINLAGCACLEGRAYKHGAGMYGHMLPLSLRLSQPAGDWAQSLSACMAPAQEEAENNPVGGGDSTNQNPARPGQSQAAEQGGWADWVFAVVG</sequence>
<dbReference type="EMBL" id="DS028098">
    <property type="protein sequence ID" value="KMP08773.1"/>
    <property type="molecule type" value="Genomic_DNA"/>
</dbReference>
<dbReference type="AlphaFoldDB" id="A0A0J6YP84"/>
<evidence type="ECO:0000313" key="2">
    <source>
        <dbReference type="EMBL" id="KMP08773.1"/>
    </source>
</evidence>
<evidence type="ECO:0000313" key="3">
    <source>
        <dbReference type="Proteomes" id="UP000054565"/>
    </source>
</evidence>
<proteinExistence type="predicted"/>
<reference evidence="3" key="1">
    <citation type="journal article" date="2010" name="Genome Res.">
        <title>Population genomic sequencing of Coccidioides fungi reveals recent hybridization and transposon control.</title>
        <authorList>
            <person name="Neafsey D.E."/>
            <person name="Barker B.M."/>
            <person name="Sharpton T.J."/>
            <person name="Stajich J.E."/>
            <person name="Park D.J."/>
            <person name="Whiston E."/>
            <person name="Hung C.-Y."/>
            <person name="McMahan C."/>
            <person name="White J."/>
            <person name="Sykes S."/>
            <person name="Heiman D."/>
            <person name="Young S."/>
            <person name="Zeng Q."/>
            <person name="Abouelleil A."/>
            <person name="Aftuck L."/>
            <person name="Bessette D."/>
            <person name="Brown A."/>
            <person name="FitzGerald M."/>
            <person name="Lui A."/>
            <person name="Macdonald J.P."/>
            <person name="Priest M."/>
            <person name="Orbach M.J."/>
            <person name="Galgiani J.N."/>
            <person name="Kirkland T.N."/>
            <person name="Cole G.T."/>
            <person name="Birren B.W."/>
            <person name="Henn M.R."/>
            <person name="Taylor J.W."/>
            <person name="Rounsley S.D."/>
        </authorList>
    </citation>
    <scope>NUCLEOTIDE SEQUENCE [LARGE SCALE GENOMIC DNA]</scope>
    <source>
        <strain evidence="3">RMSCC 2394</strain>
    </source>
</reference>
<accession>A0A0J6YP84</accession>
<feature type="compositionally biased region" description="Polar residues" evidence="1">
    <location>
        <begin position="72"/>
        <end position="86"/>
    </location>
</feature>
<gene>
    <name evidence="2" type="ORF">CIRG_08454</name>
</gene>
<evidence type="ECO:0000256" key="1">
    <source>
        <dbReference type="SAM" id="MobiDB-lite"/>
    </source>
</evidence>
<organism evidence="2 3">
    <name type="scientific">Coccidioides immitis RMSCC 2394</name>
    <dbReference type="NCBI Taxonomy" id="404692"/>
    <lineage>
        <taxon>Eukaryota</taxon>
        <taxon>Fungi</taxon>
        <taxon>Dikarya</taxon>
        <taxon>Ascomycota</taxon>
        <taxon>Pezizomycotina</taxon>
        <taxon>Eurotiomycetes</taxon>
        <taxon>Eurotiomycetidae</taxon>
        <taxon>Onygenales</taxon>
        <taxon>Onygenaceae</taxon>
        <taxon>Coccidioides</taxon>
    </lineage>
</organism>